<dbReference type="CDD" id="cd00609">
    <property type="entry name" value="AAT_like"/>
    <property type="match status" value="1"/>
</dbReference>
<evidence type="ECO:0000256" key="5">
    <source>
        <dbReference type="ARBA" id="ARBA00022898"/>
    </source>
</evidence>
<evidence type="ECO:0000256" key="1">
    <source>
        <dbReference type="ARBA" id="ARBA00001933"/>
    </source>
</evidence>
<comment type="pathway">
    <text evidence="6">Amino-acid degradation; L-alanine degradation via transaminase pathway; pyruvate from L-alanine: step 1/1.</text>
</comment>
<dbReference type="GO" id="GO:0030170">
    <property type="term" value="F:pyridoxal phosphate binding"/>
    <property type="evidence" value="ECO:0007669"/>
    <property type="project" value="InterPro"/>
</dbReference>
<dbReference type="InterPro" id="IPR045088">
    <property type="entry name" value="ALAT1/2-like"/>
</dbReference>
<evidence type="ECO:0000256" key="2">
    <source>
        <dbReference type="ARBA" id="ARBA00011738"/>
    </source>
</evidence>
<dbReference type="Pfam" id="PF00155">
    <property type="entry name" value="Aminotran_1_2"/>
    <property type="match status" value="1"/>
</dbReference>
<evidence type="ECO:0000313" key="11">
    <source>
        <dbReference type="Ensembl" id="ENSMMDP00005029107.1"/>
    </source>
</evidence>
<evidence type="ECO:0000256" key="8">
    <source>
        <dbReference type="ARBA" id="ARBA00026106"/>
    </source>
</evidence>
<dbReference type="FunFam" id="3.40.640.10:FF:000236">
    <property type="entry name" value="Alanine aminotransferase 2"/>
    <property type="match status" value="1"/>
</dbReference>
<dbReference type="InterPro" id="IPR015421">
    <property type="entry name" value="PyrdxlP-dep_Trfase_major"/>
</dbReference>
<name>A0A667YMF9_9TELE</name>
<protein>
    <recommendedName>
        <fullName evidence="8">alanine transaminase</fullName>
        <ecNumber evidence="8">2.6.1.2</ecNumber>
    </recommendedName>
</protein>
<dbReference type="GO" id="GO:0042853">
    <property type="term" value="P:L-alanine catabolic process"/>
    <property type="evidence" value="ECO:0007669"/>
    <property type="project" value="UniProtKB-UniPathway"/>
</dbReference>
<accession>A0A667YMF9</accession>
<dbReference type="PANTHER" id="PTHR11751:SF469">
    <property type="entry name" value="ALANINE TRANSAMINASE"/>
    <property type="match status" value="1"/>
</dbReference>
<dbReference type="InterPro" id="IPR015424">
    <property type="entry name" value="PyrdxlP-dep_Trfase"/>
</dbReference>
<keyword evidence="3" id="KW-0032">Aminotransferase</keyword>
<comment type="subunit">
    <text evidence="2">Homodimer.</text>
</comment>
<evidence type="ECO:0000256" key="4">
    <source>
        <dbReference type="ARBA" id="ARBA00022679"/>
    </source>
</evidence>
<dbReference type="Gene3D" id="3.90.1150.10">
    <property type="entry name" value="Aspartate Aminotransferase, domain 1"/>
    <property type="match status" value="1"/>
</dbReference>
<comment type="similarity">
    <text evidence="7">Belongs to the class-I pyridoxal-phosphate-dependent aminotransferase family. Alanine aminotransferase subfamily.</text>
</comment>
<dbReference type="Proteomes" id="UP000472263">
    <property type="component" value="Chromosome 4"/>
</dbReference>
<dbReference type="InterPro" id="IPR015422">
    <property type="entry name" value="PyrdxlP-dep_Trfase_small"/>
</dbReference>
<dbReference type="InterPro" id="IPR004839">
    <property type="entry name" value="Aminotransferase_I/II_large"/>
</dbReference>
<evidence type="ECO:0000256" key="3">
    <source>
        <dbReference type="ARBA" id="ARBA00022576"/>
    </source>
</evidence>
<dbReference type="GeneTree" id="ENSGT00940000155265"/>
<dbReference type="PANTHER" id="PTHR11751">
    <property type="entry name" value="ALANINE AMINOTRANSFERASE"/>
    <property type="match status" value="1"/>
</dbReference>
<comment type="catalytic activity">
    <reaction evidence="9">
        <text>L-alanine + 2-oxoglutarate = pyruvate + L-glutamate</text>
        <dbReference type="Rhea" id="RHEA:19453"/>
        <dbReference type="ChEBI" id="CHEBI:15361"/>
        <dbReference type="ChEBI" id="CHEBI:16810"/>
        <dbReference type="ChEBI" id="CHEBI:29985"/>
        <dbReference type="ChEBI" id="CHEBI:57972"/>
        <dbReference type="EC" id="2.6.1.2"/>
    </reaction>
</comment>
<reference evidence="11" key="3">
    <citation type="submission" date="2025-09" db="UniProtKB">
        <authorList>
            <consortium name="Ensembl"/>
        </authorList>
    </citation>
    <scope>IDENTIFICATION</scope>
</reference>
<dbReference type="Gene3D" id="1.10.287.1970">
    <property type="match status" value="1"/>
</dbReference>
<dbReference type="Ensembl" id="ENSMMDT00005029795.1">
    <property type="protein sequence ID" value="ENSMMDP00005029107.1"/>
    <property type="gene ID" value="ENSMMDG00005013809.1"/>
</dbReference>
<comment type="cofactor">
    <cofactor evidence="1">
        <name>pyridoxal 5'-phosphate</name>
        <dbReference type="ChEBI" id="CHEBI:597326"/>
    </cofactor>
</comment>
<dbReference type="SUPFAM" id="SSF53383">
    <property type="entry name" value="PLP-dependent transferases"/>
    <property type="match status" value="1"/>
</dbReference>
<feature type="domain" description="Aminotransferase class I/classII large" evidence="10">
    <location>
        <begin position="66"/>
        <end position="393"/>
    </location>
</feature>
<evidence type="ECO:0000256" key="6">
    <source>
        <dbReference type="ARBA" id="ARBA00025708"/>
    </source>
</evidence>
<evidence type="ECO:0000259" key="10">
    <source>
        <dbReference type="Pfam" id="PF00155"/>
    </source>
</evidence>
<reference evidence="11" key="1">
    <citation type="submission" date="2019-06" db="EMBL/GenBank/DDBJ databases">
        <authorList>
            <consortium name="Wellcome Sanger Institute Data Sharing"/>
        </authorList>
    </citation>
    <scope>NUCLEOTIDE SEQUENCE [LARGE SCALE GENOMIC DNA]</scope>
</reference>
<dbReference type="UniPathway" id="UPA00528">
    <property type="reaction ID" value="UER00586"/>
</dbReference>
<dbReference type="AlphaFoldDB" id="A0A667YMF9"/>
<evidence type="ECO:0000256" key="9">
    <source>
        <dbReference type="ARBA" id="ARBA00047412"/>
    </source>
</evidence>
<dbReference type="EC" id="2.6.1.2" evidence="8"/>
<organism evidence="11 12">
    <name type="scientific">Myripristis murdjan</name>
    <name type="common">pinecone soldierfish</name>
    <dbReference type="NCBI Taxonomy" id="586833"/>
    <lineage>
        <taxon>Eukaryota</taxon>
        <taxon>Metazoa</taxon>
        <taxon>Chordata</taxon>
        <taxon>Craniata</taxon>
        <taxon>Vertebrata</taxon>
        <taxon>Euteleostomi</taxon>
        <taxon>Actinopterygii</taxon>
        <taxon>Neopterygii</taxon>
        <taxon>Teleostei</taxon>
        <taxon>Neoteleostei</taxon>
        <taxon>Acanthomorphata</taxon>
        <taxon>Holocentriformes</taxon>
        <taxon>Holocentridae</taxon>
        <taxon>Myripristis</taxon>
    </lineage>
</organism>
<evidence type="ECO:0000256" key="7">
    <source>
        <dbReference type="ARBA" id="ARBA00025785"/>
    </source>
</evidence>
<dbReference type="GO" id="GO:0004021">
    <property type="term" value="F:L-alanine:2-oxoglutarate aminotransferase activity"/>
    <property type="evidence" value="ECO:0007669"/>
    <property type="project" value="UniProtKB-EC"/>
</dbReference>
<keyword evidence="4" id="KW-0808">Transferase</keyword>
<proteinExistence type="inferred from homology"/>
<keyword evidence="12" id="KW-1185">Reference proteome</keyword>
<evidence type="ECO:0000313" key="12">
    <source>
        <dbReference type="Proteomes" id="UP000472263"/>
    </source>
</evidence>
<reference evidence="11" key="2">
    <citation type="submission" date="2025-08" db="UniProtKB">
        <authorList>
            <consortium name="Ensembl"/>
        </authorList>
    </citation>
    <scope>IDENTIFICATION</scope>
</reference>
<dbReference type="Gene3D" id="3.40.640.10">
    <property type="entry name" value="Type I PLP-dependent aspartate aminotransferase-like (Major domain)"/>
    <property type="match status" value="1"/>
</dbReference>
<sequence>ARAADQTSSWPTTAVCFLQGIQKPFKEVIDVSSADPHKTGMKPISFVRQVLAVCLYPELLHNENLPRDVRLRAQTLLRACGGSVGLYSSTLFGLPHVHKSIAEFITRRDEGVPSSSQAIVISPGSHAIVVKLLFSGEGETPTGVLTPIPFPHTLPMVLDDAGVTLVPHHLREDKVWAVDLEELHRAVKTYPGNPTGHVQDRSSIEEVIRFAATEGLLLLVDEVYQDSVFQQGREFISYKKVLFEMGQEYSEIVELISIHSLSNGIIGECGLRGAYLEVINMDPAVMVFLKSLQIGSPAVLGQLAMEIMINPPKHEDPSYETYAQSSHMAQILSGPASVFSVITGMSCQPEWGYLFQINCCSLYFCQTLGVEADMLYCQWLLEEEGICVGAGSENGQVDKNYHLR</sequence>
<keyword evidence="5" id="KW-0663">Pyridoxal phosphate</keyword>